<feature type="compositionally biased region" description="Polar residues" evidence="4">
    <location>
        <begin position="483"/>
        <end position="524"/>
    </location>
</feature>
<proteinExistence type="predicted"/>
<dbReference type="InterPro" id="IPR057544">
    <property type="entry name" value="Beta-prop_SPT8"/>
</dbReference>
<dbReference type="EMBL" id="MU004231">
    <property type="protein sequence ID" value="KAF2673000.1"/>
    <property type="molecule type" value="Genomic_DNA"/>
</dbReference>
<dbReference type="OrthoDB" id="10260946at2759"/>
<evidence type="ECO:0000259" key="5">
    <source>
        <dbReference type="Pfam" id="PF23798"/>
    </source>
</evidence>
<evidence type="ECO:0000313" key="6">
    <source>
        <dbReference type="EMBL" id="KAF2673000.1"/>
    </source>
</evidence>
<dbReference type="InterPro" id="IPR001680">
    <property type="entry name" value="WD40_rpt"/>
</dbReference>
<reference evidence="6" key="1">
    <citation type="journal article" date="2020" name="Stud. Mycol.">
        <title>101 Dothideomycetes genomes: a test case for predicting lifestyles and emergence of pathogens.</title>
        <authorList>
            <person name="Haridas S."/>
            <person name="Albert R."/>
            <person name="Binder M."/>
            <person name="Bloem J."/>
            <person name="Labutti K."/>
            <person name="Salamov A."/>
            <person name="Andreopoulos B."/>
            <person name="Baker S."/>
            <person name="Barry K."/>
            <person name="Bills G."/>
            <person name="Bluhm B."/>
            <person name="Cannon C."/>
            <person name="Castanera R."/>
            <person name="Culley D."/>
            <person name="Daum C."/>
            <person name="Ezra D."/>
            <person name="Gonzalez J."/>
            <person name="Henrissat B."/>
            <person name="Kuo A."/>
            <person name="Liang C."/>
            <person name="Lipzen A."/>
            <person name="Lutzoni F."/>
            <person name="Magnuson J."/>
            <person name="Mondo S."/>
            <person name="Nolan M."/>
            <person name="Ohm R."/>
            <person name="Pangilinan J."/>
            <person name="Park H.-J."/>
            <person name="Ramirez L."/>
            <person name="Alfaro M."/>
            <person name="Sun H."/>
            <person name="Tritt A."/>
            <person name="Yoshinaga Y."/>
            <person name="Zwiers L.-H."/>
            <person name="Turgeon B."/>
            <person name="Goodwin S."/>
            <person name="Spatafora J."/>
            <person name="Crous P."/>
            <person name="Grigoriev I."/>
        </authorList>
    </citation>
    <scope>NUCLEOTIDE SEQUENCE</scope>
    <source>
        <strain evidence="6">CBS 115976</strain>
    </source>
</reference>
<evidence type="ECO:0000256" key="2">
    <source>
        <dbReference type="ARBA" id="ARBA00022737"/>
    </source>
</evidence>
<feature type="region of interest" description="Disordered" evidence="4">
    <location>
        <begin position="358"/>
        <end position="422"/>
    </location>
</feature>
<evidence type="ECO:0000256" key="1">
    <source>
        <dbReference type="ARBA" id="ARBA00022574"/>
    </source>
</evidence>
<feature type="compositionally biased region" description="Acidic residues" evidence="4">
    <location>
        <begin position="1"/>
        <end position="82"/>
    </location>
</feature>
<evidence type="ECO:0000256" key="4">
    <source>
        <dbReference type="SAM" id="MobiDB-lite"/>
    </source>
</evidence>
<dbReference type="PROSITE" id="PS50082">
    <property type="entry name" value="WD_REPEATS_2"/>
    <property type="match status" value="1"/>
</dbReference>
<dbReference type="AlphaFoldDB" id="A0A6A6UMI3"/>
<feature type="domain" description="Transcription factor spt8 beta-propeller" evidence="5">
    <location>
        <begin position="156"/>
        <end position="352"/>
    </location>
</feature>
<keyword evidence="1 3" id="KW-0853">WD repeat</keyword>
<accession>A0A6A6UMI3</accession>
<name>A0A6A6UMI3_9PEZI</name>
<feature type="domain" description="Transcription factor spt8 beta-propeller" evidence="5">
    <location>
        <begin position="441"/>
        <end position="692"/>
    </location>
</feature>
<organism evidence="6 7">
    <name type="scientific">Microthyrium microscopicum</name>
    <dbReference type="NCBI Taxonomy" id="703497"/>
    <lineage>
        <taxon>Eukaryota</taxon>
        <taxon>Fungi</taxon>
        <taxon>Dikarya</taxon>
        <taxon>Ascomycota</taxon>
        <taxon>Pezizomycotina</taxon>
        <taxon>Dothideomycetes</taxon>
        <taxon>Dothideomycetes incertae sedis</taxon>
        <taxon>Microthyriales</taxon>
        <taxon>Microthyriaceae</taxon>
        <taxon>Microthyrium</taxon>
    </lineage>
</organism>
<feature type="region of interest" description="Disordered" evidence="4">
    <location>
        <begin position="1"/>
        <end position="138"/>
    </location>
</feature>
<dbReference type="Gene3D" id="2.130.10.10">
    <property type="entry name" value="YVTN repeat-like/Quinoprotein amine dehydrogenase"/>
    <property type="match status" value="2"/>
</dbReference>
<dbReference type="PANTHER" id="PTHR19848">
    <property type="entry name" value="WD40 REPEAT PROTEIN"/>
    <property type="match status" value="1"/>
</dbReference>
<dbReference type="PROSITE" id="PS50294">
    <property type="entry name" value="WD_REPEATS_REGION"/>
    <property type="match status" value="1"/>
</dbReference>
<gene>
    <name evidence="6" type="ORF">BT63DRAFT_410060</name>
</gene>
<dbReference type="Proteomes" id="UP000799302">
    <property type="component" value="Unassembled WGS sequence"/>
</dbReference>
<feature type="region of interest" description="Disordered" evidence="4">
    <location>
        <begin position="455"/>
        <end position="524"/>
    </location>
</feature>
<dbReference type="InterPro" id="IPR036322">
    <property type="entry name" value="WD40_repeat_dom_sf"/>
</dbReference>
<protein>
    <submittedName>
        <fullName evidence="6">WD40 repeat-like protein</fullName>
    </submittedName>
</protein>
<feature type="repeat" description="WD" evidence="3">
    <location>
        <begin position="288"/>
        <end position="329"/>
    </location>
</feature>
<keyword evidence="2" id="KW-0677">Repeat</keyword>
<dbReference type="Pfam" id="PF23798">
    <property type="entry name" value="Beta-prop_SPT8"/>
    <property type="match status" value="2"/>
</dbReference>
<feature type="compositionally biased region" description="Polar residues" evidence="4">
    <location>
        <begin position="358"/>
        <end position="369"/>
    </location>
</feature>
<dbReference type="SMART" id="SM00320">
    <property type="entry name" value="WD40"/>
    <property type="match status" value="5"/>
</dbReference>
<dbReference type="InterPro" id="IPR015943">
    <property type="entry name" value="WD40/YVTN_repeat-like_dom_sf"/>
</dbReference>
<evidence type="ECO:0000313" key="7">
    <source>
        <dbReference type="Proteomes" id="UP000799302"/>
    </source>
</evidence>
<feature type="compositionally biased region" description="Polar residues" evidence="4">
    <location>
        <begin position="113"/>
        <end position="132"/>
    </location>
</feature>
<dbReference type="SUPFAM" id="SSF50978">
    <property type="entry name" value="WD40 repeat-like"/>
    <property type="match status" value="1"/>
</dbReference>
<keyword evidence="7" id="KW-1185">Reference proteome</keyword>
<sequence length="695" mass="74784">MPSFDDDDDNASGDNSSENDVDENMEDAEDQDVDMDAGDDDNDNDDGDPDGDDNDNEGDDDEDGDDGGDDDEQDDNDDDQEAPDSPSLPRPQKRSRSKAPGPPARDGEGASVSHAQEQITEQSDTRISSPNAPSGRGLKVRLRPVMRPEMITAQTYDIVPTIAAPQGTSINAIAALPDMRWVFTGGTDGYIRKYNWVDTVNSKLMLTVAQRHPFVDSVIKAGVLQSYWENEDATVRTPVKSLDAAKPISPVYSLAVEKQALWLLSGDETGAIQMQSVRFGEGERITTLRSHTSAVSVLVLAPDEKSVLSGGWDKAINDWDLNTGKVRRAYGGSASQISAIEPRPLSALPVPQYSEEATTPSALFSSNNADKPKSAGALLNGTDKGANIASEANGVQDDARSPDLDSLFGDDDAGTLAPVLGDDEDDEFSRAIASAPQQQTVEDNPLDTLDIETKAPSDTQMDIDTEPPAESQPTAVAEPSEAPSANQTVAQSLPHSDEQASTTSTLHPSLPDTNNDITPSSETTFLDASISGTLRIWDRRMQNPITTLPPRMGTPPWCMSACWSPDGNFIYAGRRNNCVEEYSLHKSLREPVRTLKLPGSSKAVSALRAMPNGRHLICASHDILRLYDLRNDELGEGGKGAAVVPFLIVPGHRTGVVSHLFLDPTGRFLISTAGNRGWEGMTTETLLGYEINTQP</sequence>
<evidence type="ECO:0000256" key="3">
    <source>
        <dbReference type="PROSITE-ProRule" id="PRU00221"/>
    </source>
</evidence>
<dbReference type="PANTHER" id="PTHR19848:SF8">
    <property type="entry name" value="F-BOX AND WD REPEAT DOMAIN CONTAINING 7"/>
    <property type="match status" value="1"/>
</dbReference>